<dbReference type="EMBL" id="JAACJP010000036">
    <property type="protein sequence ID" value="KAF5374483.1"/>
    <property type="molecule type" value="Genomic_DNA"/>
</dbReference>
<dbReference type="OrthoDB" id="2788229at2759"/>
<evidence type="ECO:0008006" key="3">
    <source>
        <dbReference type="Google" id="ProtNLM"/>
    </source>
</evidence>
<sequence>MGKRPAIRPGRFRERRLAAFTQTTMVLVLRIPEDIISTILDELSSDIEALKQCSLVSQSFLPLCHKLLFSDICLYHPTRSRGICRLIVDNPSFASYIRTVEIIPGVFSTEFHGRDWVTFEDTKLAPLLQKLHNLHAFSLCKMTSPPIPWNTLPANLRSTILNLSAPSFTLKAVANVPMGHFGQFRCLKALNLINIELDHGHSLDLGPLGSSLLSPQPVGYLESLRLFNYSHINLTCGRHLITVLTNSRSLLKLSRLKCLELFGDLGFTGTIMEVAGQSLQRFVWAGLGGEADYHPIESPFTRFPSSFGTLSALRYLSIDTKFARGHVYDPLPLLAQALARATPRDACALEHFKVYVNLYGCWLMEFTPRDVDSVDEYAIWPALDQALTRPGVYTKLKRVEIGLVCASGKAALAGLSKRRMPMLLKMGVLDMMFPDW</sequence>
<gene>
    <name evidence="1" type="ORF">D9615_009064</name>
</gene>
<name>A0A8H5LYR4_9AGAR</name>
<proteinExistence type="predicted"/>
<keyword evidence="2" id="KW-1185">Reference proteome</keyword>
<dbReference type="AlphaFoldDB" id="A0A8H5LYR4"/>
<evidence type="ECO:0000313" key="1">
    <source>
        <dbReference type="EMBL" id="KAF5374483.1"/>
    </source>
</evidence>
<accession>A0A8H5LYR4</accession>
<dbReference type="Proteomes" id="UP000565441">
    <property type="component" value="Unassembled WGS sequence"/>
</dbReference>
<comment type="caution">
    <text evidence="1">The sequence shown here is derived from an EMBL/GenBank/DDBJ whole genome shotgun (WGS) entry which is preliminary data.</text>
</comment>
<evidence type="ECO:0000313" key="2">
    <source>
        <dbReference type="Proteomes" id="UP000565441"/>
    </source>
</evidence>
<protein>
    <recommendedName>
        <fullName evidence="3">F-box domain-containing protein</fullName>
    </recommendedName>
</protein>
<organism evidence="1 2">
    <name type="scientific">Tricholomella constricta</name>
    <dbReference type="NCBI Taxonomy" id="117010"/>
    <lineage>
        <taxon>Eukaryota</taxon>
        <taxon>Fungi</taxon>
        <taxon>Dikarya</taxon>
        <taxon>Basidiomycota</taxon>
        <taxon>Agaricomycotina</taxon>
        <taxon>Agaricomycetes</taxon>
        <taxon>Agaricomycetidae</taxon>
        <taxon>Agaricales</taxon>
        <taxon>Tricholomatineae</taxon>
        <taxon>Lyophyllaceae</taxon>
        <taxon>Tricholomella</taxon>
    </lineage>
</organism>
<reference evidence="1 2" key="1">
    <citation type="journal article" date="2020" name="ISME J.">
        <title>Uncovering the hidden diversity of litter-decomposition mechanisms in mushroom-forming fungi.</title>
        <authorList>
            <person name="Floudas D."/>
            <person name="Bentzer J."/>
            <person name="Ahren D."/>
            <person name="Johansson T."/>
            <person name="Persson P."/>
            <person name="Tunlid A."/>
        </authorList>
    </citation>
    <scope>NUCLEOTIDE SEQUENCE [LARGE SCALE GENOMIC DNA]</scope>
    <source>
        <strain evidence="1 2">CBS 661.87</strain>
    </source>
</reference>